<dbReference type="SUPFAM" id="SSF46785">
    <property type="entry name" value="Winged helix' DNA-binding domain"/>
    <property type="match status" value="1"/>
</dbReference>
<keyword evidence="1 2" id="KW-0694">RNA-binding</keyword>
<proteinExistence type="predicted"/>
<keyword evidence="6" id="KW-1185">Reference proteome</keyword>
<feature type="compositionally biased region" description="Basic residues" evidence="3">
    <location>
        <begin position="25"/>
        <end position="43"/>
    </location>
</feature>
<protein>
    <recommendedName>
        <fullName evidence="4">HTH La-type RNA-binding domain-containing protein</fullName>
    </recommendedName>
</protein>
<dbReference type="Pfam" id="PF05383">
    <property type="entry name" value="La"/>
    <property type="match status" value="1"/>
</dbReference>
<organism evidence="5 6">
    <name type="scientific">Clavelina lepadiformis</name>
    <name type="common">Light-bulb sea squirt</name>
    <name type="synonym">Ascidia lepadiformis</name>
    <dbReference type="NCBI Taxonomy" id="159417"/>
    <lineage>
        <taxon>Eukaryota</taxon>
        <taxon>Metazoa</taxon>
        <taxon>Chordata</taxon>
        <taxon>Tunicata</taxon>
        <taxon>Ascidiacea</taxon>
        <taxon>Aplousobranchia</taxon>
        <taxon>Clavelinidae</taxon>
        <taxon>Clavelina</taxon>
    </lineage>
</organism>
<evidence type="ECO:0000256" key="3">
    <source>
        <dbReference type="SAM" id="MobiDB-lite"/>
    </source>
</evidence>
<dbReference type="Proteomes" id="UP001642483">
    <property type="component" value="Unassembled WGS sequence"/>
</dbReference>
<dbReference type="InterPro" id="IPR006630">
    <property type="entry name" value="La_HTH"/>
</dbReference>
<dbReference type="InterPro" id="IPR036388">
    <property type="entry name" value="WH-like_DNA-bd_sf"/>
</dbReference>
<dbReference type="SMART" id="SM00715">
    <property type="entry name" value="LA"/>
    <property type="match status" value="1"/>
</dbReference>
<evidence type="ECO:0000256" key="2">
    <source>
        <dbReference type="PROSITE-ProRule" id="PRU00332"/>
    </source>
</evidence>
<feature type="domain" description="HTH La-type RNA-binding" evidence="4">
    <location>
        <begin position="275"/>
        <end position="366"/>
    </location>
</feature>
<dbReference type="EMBL" id="CAWYQH010000097">
    <property type="protein sequence ID" value="CAK8683325.1"/>
    <property type="molecule type" value="Genomic_DNA"/>
</dbReference>
<accession>A0ABP0FZE9</accession>
<sequence length="524" mass="58993">MLEAEDKKLLESKKNETLKKETKSRQRGRKVRYSTGKSNKRSVKYPSLSPVKGLKLINFPILHPAFEQAIKPHFIITPPNDFPPALTCSGASFAYQTNGAHCKDCECRDHHVNHYRVPVYDFHSPSHHHLLPHVACSVSRSDVVDGEQITPYGRVTSKVVDGTTYYHYERPIDPQSRSGEVHASTQNAFSCFPANINFPQNSSCSSYLIPPPNACISEMGSVSTTVSYKSTSSSRCSSPFLVSNDSASINRDSGLVSTESTDEEVHFDNDDNLKNHQYEKILQLVTEAAEKALSDEQLLKDAYLLRQMRRNRHGYISIKLLANTKSIKRLTRDHKTLVMALQHSDILEINEAGTKVKRNTDLPEKVGSYKANMYLLLINVPTDDDIEKITKRFKEYGAIEQVRIVRPNRPLPQYLHNYATVFPELGKVMCAVVEFERETSTYAAYKGTAAQDTNSAAILGSKFQRRIRKIQEKAANCQDTIPASQHLSKKSENDIFRITKKVVRHNSGESIDSNSADSGIFHDE</sequence>
<feature type="compositionally biased region" description="Basic and acidic residues" evidence="3">
    <location>
        <begin position="1"/>
        <end position="24"/>
    </location>
</feature>
<dbReference type="InterPro" id="IPR036390">
    <property type="entry name" value="WH_DNA-bd_sf"/>
</dbReference>
<name>A0ABP0FZE9_CLALP</name>
<evidence type="ECO:0000256" key="1">
    <source>
        <dbReference type="ARBA" id="ARBA00022884"/>
    </source>
</evidence>
<evidence type="ECO:0000313" key="6">
    <source>
        <dbReference type="Proteomes" id="UP001642483"/>
    </source>
</evidence>
<evidence type="ECO:0000259" key="4">
    <source>
        <dbReference type="PROSITE" id="PS50961"/>
    </source>
</evidence>
<dbReference type="Gene3D" id="1.10.10.10">
    <property type="entry name" value="Winged helix-like DNA-binding domain superfamily/Winged helix DNA-binding domain"/>
    <property type="match status" value="1"/>
</dbReference>
<dbReference type="PANTHER" id="PTHR22792:SF140">
    <property type="entry name" value="ACHILLES, ISOFORM A"/>
    <property type="match status" value="1"/>
</dbReference>
<gene>
    <name evidence="5" type="ORF">CVLEPA_LOCUS14409</name>
</gene>
<comment type="caution">
    <text evidence="5">The sequence shown here is derived from an EMBL/GenBank/DDBJ whole genome shotgun (WGS) entry which is preliminary data.</text>
</comment>
<dbReference type="InterPro" id="IPR035979">
    <property type="entry name" value="RBD_domain_sf"/>
</dbReference>
<reference evidence="5 6" key="1">
    <citation type="submission" date="2024-02" db="EMBL/GenBank/DDBJ databases">
        <authorList>
            <person name="Daric V."/>
            <person name="Darras S."/>
        </authorList>
    </citation>
    <scope>NUCLEOTIDE SEQUENCE [LARGE SCALE GENOMIC DNA]</scope>
</reference>
<dbReference type="SUPFAM" id="SSF54928">
    <property type="entry name" value="RNA-binding domain, RBD"/>
    <property type="match status" value="1"/>
</dbReference>
<evidence type="ECO:0000313" key="5">
    <source>
        <dbReference type="EMBL" id="CAK8683325.1"/>
    </source>
</evidence>
<dbReference type="PROSITE" id="PS50961">
    <property type="entry name" value="HTH_LA"/>
    <property type="match status" value="1"/>
</dbReference>
<feature type="region of interest" description="Disordered" evidence="3">
    <location>
        <begin position="1"/>
        <end position="44"/>
    </location>
</feature>
<dbReference type="PANTHER" id="PTHR22792">
    <property type="entry name" value="LUPUS LA PROTEIN-RELATED"/>
    <property type="match status" value="1"/>
</dbReference>
<dbReference type="InterPro" id="IPR045180">
    <property type="entry name" value="La_dom_prot"/>
</dbReference>